<organism evidence="4 5">
    <name type="scientific">Bordetella genomosp. 8</name>
    <dbReference type="NCBI Taxonomy" id="1416806"/>
    <lineage>
        <taxon>Bacteria</taxon>
        <taxon>Pseudomonadati</taxon>
        <taxon>Pseudomonadota</taxon>
        <taxon>Betaproteobacteria</taxon>
        <taxon>Burkholderiales</taxon>
        <taxon>Alcaligenaceae</taxon>
        <taxon>Bordetella</taxon>
    </lineage>
</organism>
<feature type="domain" description="Peptidase M20 dimerisation" evidence="3">
    <location>
        <begin position="199"/>
        <end position="292"/>
    </location>
</feature>
<dbReference type="PIRSF" id="PIRSF005962">
    <property type="entry name" value="Pept_M20D_amidohydro"/>
    <property type="match status" value="1"/>
</dbReference>
<evidence type="ECO:0000259" key="3">
    <source>
        <dbReference type="Pfam" id="PF07687"/>
    </source>
</evidence>
<dbReference type="OrthoDB" id="8875216at2"/>
<reference evidence="4 5" key="1">
    <citation type="submission" date="2017-05" db="EMBL/GenBank/DDBJ databases">
        <title>Complete and WGS of Bordetella genogroups.</title>
        <authorList>
            <person name="Spilker T."/>
            <person name="LiPuma J."/>
        </authorList>
    </citation>
    <scope>NUCLEOTIDE SEQUENCE [LARGE SCALE GENOMIC DNA]</scope>
    <source>
        <strain evidence="4 5">AU19157</strain>
    </source>
</reference>
<feature type="binding site" evidence="2">
    <location>
        <position position="150"/>
    </location>
    <ligand>
        <name>Mn(2+)</name>
        <dbReference type="ChEBI" id="CHEBI:29035"/>
        <label>2</label>
    </ligand>
</feature>
<evidence type="ECO:0000256" key="2">
    <source>
        <dbReference type="PIRSR" id="PIRSR005962-1"/>
    </source>
</evidence>
<dbReference type="RefSeq" id="WP_086065367.1">
    <property type="nucleotide sequence ID" value="NZ_CP021108.1"/>
</dbReference>
<dbReference type="STRING" id="1416806.CAL12_15350"/>
<dbReference type="EMBL" id="CP021108">
    <property type="protein sequence ID" value="ARP82053.1"/>
    <property type="molecule type" value="Genomic_DNA"/>
</dbReference>
<dbReference type="InterPro" id="IPR036264">
    <property type="entry name" value="Bact_exopeptidase_dim_dom"/>
</dbReference>
<dbReference type="Proteomes" id="UP000194151">
    <property type="component" value="Chromosome"/>
</dbReference>
<dbReference type="InterPro" id="IPR002933">
    <property type="entry name" value="Peptidase_M20"/>
</dbReference>
<dbReference type="GO" id="GO:0046872">
    <property type="term" value="F:metal ion binding"/>
    <property type="evidence" value="ECO:0007669"/>
    <property type="project" value="UniProtKB-KW"/>
</dbReference>
<dbReference type="Gene3D" id="3.40.630.10">
    <property type="entry name" value="Zn peptidases"/>
    <property type="match status" value="1"/>
</dbReference>
<dbReference type="NCBIfam" id="TIGR01891">
    <property type="entry name" value="amidohydrolases"/>
    <property type="match status" value="1"/>
</dbReference>
<feature type="binding site" evidence="2">
    <location>
        <position position="114"/>
    </location>
    <ligand>
        <name>Mn(2+)</name>
        <dbReference type="ChEBI" id="CHEBI:29035"/>
        <label>2</label>
    </ligand>
</feature>
<keyword evidence="2" id="KW-0479">Metal-binding</keyword>
<evidence type="ECO:0000256" key="1">
    <source>
        <dbReference type="ARBA" id="ARBA00022801"/>
    </source>
</evidence>
<dbReference type="Pfam" id="PF07687">
    <property type="entry name" value="M20_dimer"/>
    <property type="match status" value="1"/>
</dbReference>
<dbReference type="SUPFAM" id="SSF55031">
    <property type="entry name" value="Bacterial exopeptidase dimerisation domain"/>
    <property type="match status" value="1"/>
</dbReference>
<dbReference type="SUPFAM" id="SSF53187">
    <property type="entry name" value="Zn-dependent exopeptidases"/>
    <property type="match status" value="1"/>
</dbReference>
<keyword evidence="5" id="KW-1185">Reference proteome</keyword>
<accession>A0A1W6YNB6</accession>
<dbReference type="AlphaFoldDB" id="A0A1W6YNB6"/>
<dbReference type="Gene3D" id="3.30.70.360">
    <property type="match status" value="1"/>
</dbReference>
<keyword evidence="1 4" id="KW-0378">Hydrolase</keyword>
<dbReference type="InterPro" id="IPR017439">
    <property type="entry name" value="Amidohydrolase"/>
</dbReference>
<proteinExistence type="predicted"/>
<comment type="cofactor">
    <cofactor evidence="2">
        <name>Mn(2+)</name>
        <dbReference type="ChEBI" id="CHEBI:29035"/>
    </cofactor>
    <text evidence="2">The Mn(2+) ion enhances activity.</text>
</comment>
<dbReference type="CDD" id="cd05664">
    <property type="entry name" value="M20_Acy1-like"/>
    <property type="match status" value="1"/>
</dbReference>
<name>A0A1W6YNB6_9BORD</name>
<sequence length="427" mass="45746">MNPLTQALGGAEPTLVSDLEALYKDLHQHPELSMQEVRTAKIVADTMQSLGYEVTRNVGVTGVVCVLRNGVGPTVMLRADMDALPMAENTGLPYASTVTARDADGMEVGVAHSCGHDMHVAWMIGAARILAANRAAWQGTLMIVFQPGEETAEGAQAMVRDWGEGRFPKPDIILGQHVMVGAAGTVSYRPGVTLSAGDSLKIKLFGRGSHGSQPQTSIDPVIMAAATALRLQTIVSREIAPTEPAVLTIGSLQAGTKENIIPDDATIKLNMRTFSDDTREYMLKAIRRICCAECEASGAERPPEFNTINSYPLTENDLVATEKVAQAFASQFGENASLAPRAASASEDFSIFGRTWGVPYVFWFLGGTDPATYAQAVQEKAVNKIPSNHSPKFAPQIHPTLETGLEAMLTAAAAWLCPPQPLEETNR</sequence>
<evidence type="ECO:0000313" key="5">
    <source>
        <dbReference type="Proteomes" id="UP000194151"/>
    </source>
</evidence>
<evidence type="ECO:0000313" key="4">
    <source>
        <dbReference type="EMBL" id="ARP82053.1"/>
    </source>
</evidence>
<gene>
    <name evidence="4" type="ORF">CAL12_15350</name>
</gene>
<dbReference type="GO" id="GO:0016787">
    <property type="term" value="F:hydrolase activity"/>
    <property type="evidence" value="ECO:0007669"/>
    <property type="project" value="UniProtKB-KW"/>
</dbReference>
<feature type="binding site" evidence="2">
    <location>
        <position position="389"/>
    </location>
    <ligand>
        <name>Mn(2+)</name>
        <dbReference type="ChEBI" id="CHEBI:29035"/>
        <label>2</label>
    </ligand>
</feature>
<dbReference type="KEGG" id="bgv:CAL12_15350"/>
<dbReference type="InterPro" id="IPR011650">
    <property type="entry name" value="Peptidase_M20_dimer"/>
</dbReference>
<keyword evidence="2" id="KW-0464">Manganese</keyword>
<dbReference type="PANTHER" id="PTHR11014:SF63">
    <property type="entry name" value="METALLOPEPTIDASE, PUTATIVE (AFU_ORTHOLOGUE AFUA_6G09600)-RELATED"/>
    <property type="match status" value="1"/>
</dbReference>
<protein>
    <submittedName>
        <fullName evidence="4">Amidohydrolase</fullName>
    </submittedName>
</protein>
<feature type="binding site" evidence="2">
    <location>
        <position position="177"/>
    </location>
    <ligand>
        <name>Mn(2+)</name>
        <dbReference type="ChEBI" id="CHEBI:29035"/>
        <label>2</label>
    </ligand>
</feature>
<dbReference type="Pfam" id="PF01546">
    <property type="entry name" value="Peptidase_M20"/>
    <property type="match status" value="1"/>
</dbReference>
<feature type="binding site" evidence="2">
    <location>
        <position position="116"/>
    </location>
    <ligand>
        <name>Mn(2+)</name>
        <dbReference type="ChEBI" id="CHEBI:29035"/>
        <label>2</label>
    </ligand>
</feature>
<dbReference type="PANTHER" id="PTHR11014">
    <property type="entry name" value="PEPTIDASE M20 FAMILY MEMBER"/>
    <property type="match status" value="1"/>
</dbReference>